<comment type="caution">
    <text evidence="1">The sequence shown here is derived from an EMBL/GenBank/DDBJ whole genome shotgun (WGS) entry which is preliminary data.</text>
</comment>
<gene>
    <name evidence="1" type="ORF">Cboi01_000457100</name>
</gene>
<evidence type="ECO:0000313" key="1">
    <source>
        <dbReference type="EMBL" id="GME97324.1"/>
    </source>
</evidence>
<reference evidence="1" key="1">
    <citation type="submission" date="2023-04" db="EMBL/GenBank/DDBJ databases">
        <title>Candida boidinii NBRC 1967.</title>
        <authorList>
            <person name="Ichikawa N."/>
            <person name="Sato H."/>
            <person name="Tonouchi N."/>
        </authorList>
    </citation>
    <scope>NUCLEOTIDE SEQUENCE</scope>
    <source>
        <strain evidence="1">NBRC 1967</strain>
    </source>
</reference>
<dbReference type="Proteomes" id="UP001165101">
    <property type="component" value="Unassembled WGS sequence"/>
</dbReference>
<name>A0ACB5U004_CANBO</name>
<organism evidence="1 2">
    <name type="scientific">Candida boidinii</name>
    <name type="common">Yeast</name>
    <dbReference type="NCBI Taxonomy" id="5477"/>
    <lineage>
        <taxon>Eukaryota</taxon>
        <taxon>Fungi</taxon>
        <taxon>Dikarya</taxon>
        <taxon>Ascomycota</taxon>
        <taxon>Saccharomycotina</taxon>
        <taxon>Pichiomycetes</taxon>
        <taxon>Pichiales</taxon>
        <taxon>Pichiaceae</taxon>
        <taxon>Ogataea</taxon>
        <taxon>Ogataea/Candida clade</taxon>
    </lineage>
</organism>
<evidence type="ECO:0000313" key="2">
    <source>
        <dbReference type="Proteomes" id="UP001165101"/>
    </source>
</evidence>
<protein>
    <submittedName>
        <fullName evidence="1">Unnamed protein product</fullName>
    </submittedName>
</protein>
<keyword evidence="2" id="KW-1185">Reference proteome</keyword>
<accession>A0ACB5U004</accession>
<sequence length="132" mass="15024">MILITYECGEGCSAARDLYTGETGLVPKDYVQIIDENDLKEMGIEPDVGYNENYEIYGNNSNNESSQDNNTLVENENDKLEVTIEEDENEIIDEESEEQKNNEILSSENIDNDNSLTTDQISKKIENFKINN</sequence>
<dbReference type="EMBL" id="BSXV01003010">
    <property type="protein sequence ID" value="GME97324.1"/>
    <property type="molecule type" value="Genomic_DNA"/>
</dbReference>
<proteinExistence type="predicted"/>